<feature type="domain" description="Formiminotransferase N-terminal subdomain" evidence="9">
    <location>
        <begin position="3"/>
        <end position="180"/>
    </location>
</feature>
<dbReference type="InterPro" id="IPR013802">
    <property type="entry name" value="Formiminotransferase_C"/>
</dbReference>
<comment type="pathway">
    <text evidence="2">Amino-acid degradation; L-histidine degradation into L-glutamate; L-glutamate from N-formimidoyl-L-glutamate (transferase route): step 1/1.</text>
</comment>
<comment type="caution">
    <text evidence="10">The sequence shown here is derived from an EMBL/GenBank/DDBJ whole genome shotgun (WGS) entry which is preliminary data.</text>
</comment>
<feature type="domain" description="Formiminotransferase C-terminal subdomain" evidence="8">
    <location>
        <begin position="181"/>
        <end position="295"/>
    </location>
</feature>
<evidence type="ECO:0000259" key="9">
    <source>
        <dbReference type="SMART" id="SM01222"/>
    </source>
</evidence>
<dbReference type="InterPro" id="IPR012886">
    <property type="entry name" value="Formiminotransferase_N"/>
</dbReference>
<gene>
    <name evidence="10" type="primary">ftcD</name>
    <name evidence="10" type="ORF">H8S20_14075</name>
</gene>
<dbReference type="SUPFAM" id="SSF55116">
    <property type="entry name" value="Formiminotransferase domain of formiminotransferase-cyclodeaminase"/>
    <property type="match status" value="2"/>
</dbReference>
<evidence type="ECO:0000313" key="11">
    <source>
        <dbReference type="Proteomes" id="UP000596929"/>
    </source>
</evidence>
<keyword evidence="11" id="KW-1185">Reference proteome</keyword>
<keyword evidence="7" id="KW-0290">Folate-binding</keyword>
<evidence type="ECO:0000256" key="1">
    <source>
        <dbReference type="ARBA" id="ARBA00004496"/>
    </source>
</evidence>
<dbReference type="Proteomes" id="UP000596929">
    <property type="component" value="Unassembled WGS sequence"/>
</dbReference>
<protein>
    <recommendedName>
        <fullName evidence="3">glutamate formimidoyltransferase</fullName>
        <ecNumber evidence="3">2.1.2.5</ecNumber>
    </recommendedName>
</protein>
<evidence type="ECO:0000256" key="7">
    <source>
        <dbReference type="ARBA" id="ARBA00022954"/>
    </source>
</evidence>
<proteinExistence type="predicted"/>
<keyword evidence="6" id="KW-0369">Histidine metabolism</keyword>
<evidence type="ECO:0000259" key="8">
    <source>
        <dbReference type="SMART" id="SM01221"/>
    </source>
</evidence>
<dbReference type="RefSeq" id="WP_186860509.1">
    <property type="nucleotide sequence ID" value="NZ_JACOOO010000032.1"/>
</dbReference>
<dbReference type="InterPro" id="IPR037064">
    <property type="entry name" value="Formiminotransferase_N_sf"/>
</dbReference>
<comment type="subcellular location">
    <subcellularLocation>
        <location evidence="1">Cytoplasm</location>
    </subcellularLocation>
</comment>
<evidence type="ECO:0000256" key="6">
    <source>
        <dbReference type="ARBA" id="ARBA00022808"/>
    </source>
</evidence>
<evidence type="ECO:0000256" key="2">
    <source>
        <dbReference type="ARBA" id="ARBA00005082"/>
    </source>
</evidence>
<sequence>MAKIIECIPNFSEGRDKVTIDKIIDTLRGREGIKLLDYSSDKDHNRTVVTFVGAPEMVYEGILAMADKVYEYIDMRKHNGEHPRMGALDVVPIVPVSDVTMDECIELAKRVGKEIAKKYNVPVYLYEDAATKDNRRNLAVVRKGQYEGFFQKIKEEGWEPDFGPREMNEKSGCAAIGARVPLVAFNVNLDTDNIEIAQNIAKVVRHIGGGLRYVKAMGVELKERRIVQVSMNLVNYEKTAVYRAFEMVKIEAKRYGVNVIGSEVIGLVPMAALIGCAEYYLQIENFSQDQILEKRI</sequence>
<dbReference type="InterPro" id="IPR051623">
    <property type="entry name" value="FTCD"/>
</dbReference>
<dbReference type="SMART" id="SM01221">
    <property type="entry name" value="FTCD"/>
    <property type="match status" value="1"/>
</dbReference>
<dbReference type="SMART" id="SM01222">
    <property type="entry name" value="FTCD_N"/>
    <property type="match status" value="1"/>
</dbReference>
<dbReference type="PANTHER" id="PTHR12234:SF8">
    <property type="entry name" value="FORMIMINOTRANSFERASE-CYCLODEAMINASE"/>
    <property type="match status" value="1"/>
</dbReference>
<reference evidence="10 11" key="1">
    <citation type="submission" date="2020-08" db="EMBL/GenBank/DDBJ databases">
        <title>Genome public.</title>
        <authorList>
            <person name="Liu C."/>
            <person name="Sun Q."/>
        </authorList>
    </citation>
    <scope>NUCLEOTIDE SEQUENCE [LARGE SCALE GENOMIC DNA]</scope>
    <source>
        <strain evidence="10 11">NSJ-6</strain>
    </source>
</reference>
<evidence type="ECO:0000313" key="10">
    <source>
        <dbReference type="EMBL" id="MBC5629996.1"/>
    </source>
</evidence>
<name>A0ABR7DF20_9CLOT</name>
<dbReference type="Gene3D" id="3.30.990.10">
    <property type="entry name" value="Formiminotransferase, N-terminal subdomain"/>
    <property type="match status" value="1"/>
</dbReference>
<keyword evidence="5 10" id="KW-0808">Transferase</keyword>
<evidence type="ECO:0000256" key="3">
    <source>
        <dbReference type="ARBA" id="ARBA00012252"/>
    </source>
</evidence>
<dbReference type="GO" id="GO:0030409">
    <property type="term" value="F:glutamate formimidoyltransferase activity"/>
    <property type="evidence" value="ECO:0007669"/>
    <property type="project" value="UniProtKB-EC"/>
</dbReference>
<dbReference type="InterPro" id="IPR022384">
    <property type="entry name" value="FormiminoTrfase_cat_dom_sf"/>
</dbReference>
<dbReference type="Gene3D" id="3.30.70.670">
    <property type="entry name" value="Formiminotransferase, C-terminal subdomain"/>
    <property type="match status" value="1"/>
</dbReference>
<dbReference type="NCBIfam" id="TIGR02024">
    <property type="entry name" value="FtcD"/>
    <property type="match status" value="1"/>
</dbReference>
<evidence type="ECO:0000256" key="5">
    <source>
        <dbReference type="ARBA" id="ARBA00022679"/>
    </source>
</evidence>
<dbReference type="InterPro" id="IPR004227">
    <property type="entry name" value="Formiminotransferase_cat"/>
</dbReference>
<keyword evidence="4" id="KW-0963">Cytoplasm</keyword>
<dbReference type="Pfam" id="PF02971">
    <property type="entry name" value="FTCD"/>
    <property type="match status" value="1"/>
</dbReference>
<evidence type="ECO:0000256" key="4">
    <source>
        <dbReference type="ARBA" id="ARBA00022490"/>
    </source>
</evidence>
<dbReference type="PANTHER" id="PTHR12234">
    <property type="entry name" value="FORMIMINOTRANSFERASE-CYCLODEAMINASE"/>
    <property type="match status" value="1"/>
</dbReference>
<dbReference type="EC" id="2.1.2.5" evidence="3"/>
<organism evidence="10 11">
    <name type="scientific">Clostridium hominis</name>
    <dbReference type="NCBI Taxonomy" id="2763036"/>
    <lineage>
        <taxon>Bacteria</taxon>
        <taxon>Bacillati</taxon>
        <taxon>Bacillota</taxon>
        <taxon>Clostridia</taxon>
        <taxon>Eubacteriales</taxon>
        <taxon>Clostridiaceae</taxon>
        <taxon>Clostridium</taxon>
    </lineage>
</organism>
<accession>A0ABR7DF20</accession>
<dbReference type="Pfam" id="PF07837">
    <property type="entry name" value="FTCD_N"/>
    <property type="match status" value="1"/>
</dbReference>
<dbReference type="EMBL" id="JACOOO010000032">
    <property type="protein sequence ID" value="MBC5629996.1"/>
    <property type="molecule type" value="Genomic_DNA"/>
</dbReference>
<dbReference type="InterPro" id="IPR037070">
    <property type="entry name" value="Formiminotransferase_C_sf"/>
</dbReference>